<evidence type="ECO:0000313" key="3">
    <source>
        <dbReference type="EMBL" id="CAK9136114.1"/>
    </source>
</evidence>
<comment type="caution">
    <text evidence="3">The sequence shown here is derived from an EMBL/GenBank/DDBJ whole genome shotgun (WGS) entry which is preliminary data.</text>
</comment>
<feature type="coiled-coil region" evidence="1">
    <location>
        <begin position="54"/>
        <end position="81"/>
    </location>
</feature>
<dbReference type="AlphaFoldDB" id="A0ABC8QTQ1"/>
<proteinExistence type="predicted"/>
<organism evidence="3 4">
    <name type="scientific">Ilex paraguariensis</name>
    <name type="common">yerba mate</name>
    <dbReference type="NCBI Taxonomy" id="185542"/>
    <lineage>
        <taxon>Eukaryota</taxon>
        <taxon>Viridiplantae</taxon>
        <taxon>Streptophyta</taxon>
        <taxon>Embryophyta</taxon>
        <taxon>Tracheophyta</taxon>
        <taxon>Spermatophyta</taxon>
        <taxon>Magnoliopsida</taxon>
        <taxon>eudicotyledons</taxon>
        <taxon>Gunneridae</taxon>
        <taxon>Pentapetalae</taxon>
        <taxon>asterids</taxon>
        <taxon>campanulids</taxon>
        <taxon>Aquifoliales</taxon>
        <taxon>Aquifoliaceae</taxon>
        <taxon>Ilex</taxon>
    </lineage>
</organism>
<dbReference type="PANTHER" id="PTHR37198">
    <property type="entry name" value="NUCLEOLIN"/>
    <property type="match status" value="1"/>
</dbReference>
<keyword evidence="2" id="KW-1133">Transmembrane helix</keyword>
<evidence type="ECO:0000256" key="2">
    <source>
        <dbReference type="SAM" id="Phobius"/>
    </source>
</evidence>
<sequence>MEDPDDEWEYTSPESEVVLPPLLVISTLGFAFSVPFGVVFATYACTEDVCFGKVVTEDEEKEKTEDAKKQLEMRVDCSRRSD</sequence>
<evidence type="ECO:0008006" key="5">
    <source>
        <dbReference type="Google" id="ProtNLM"/>
    </source>
</evidence>
<keyword evidence="2" id="KW-0472">Membrane</keyword>
<dbReference type="EMBL" id="CAUOFW020000737">
    <property type="protein sequence ID" value="CAK9136114.1"/>
    <property type="molecule type" value="Genomic_DNA"/>
</dbReference>
<dbReference type="PANTHER" id="PTHR37198:SF1">
    <property type="entry name" value="NUCLEOLIN"/>
    <property type="match status" value="1"/>
</dbReference>
<keyword evidence="2" id="KW-0812">Transmembrane</keyword>
<evidence type="ECO:0000256" key="1">
    <source>
        <dbReference type="SAM" id="Coils"/>
    </source>
</evidence>
<protein>
    <recommendedName>
        <fullName evidence="5">Transmembrane protein</fullName>
    </recommendedName>
</protein>
<keyword evidence="1" id="KW-0175">Coiled coil</keyword>
<feature type="transmembrane region" description="Helical" evidence="2">
    <location>
        <begin position="20"/>
        <end position="43"/>
    </location>
</feature>
<dbReference type="Proteomes" id="UP001642360">
    <property type="component" value="Unassembled WGS sequence"/>
</dbReference>
<accession>A0ABC8QTQ1</accession>
<gene>
    <name evidence="3" type="ORF">ILEXP_LOCUS3089</name>
</gene>
<evidence type="ECO:0000313" key="4">
    <source>
        <dbReference type="Proteomes" id="UP001642360"/>
    </source>
</evidence>
<reference evidence="3 4" key="1">
    <citation type="submission" date="2024-02" db="EMBL/GenBank/DDBJ databases">
        <authorList>
            <person name="Vignale AGUSTIN F."/>
            <person name="Sosa J E."/>
            <person name="Modenutti C."/>
        </authorList>
    </citation>
    <scope>NUCLEOTIDE SEQUENCE [LARGE SCALE GENOMIC DNA]</scope>
</reference>
<keyword evidence="4" id="KW-1185">Reference proteome</keyword>
<name>A0ABC8QTQ1_9AQUA</name>